<feature type="transmembrane region" description="Helical" evidence="5">
    <location>
        <begin position="330"/>
        <end position="354"/>
    </location>
</feature>
<comment type="subcellular location">
    <subcellularLocation>
        <location evidence="1">Membrane</location>
        <topology evidence="1">Multi-pass membrane protein</topology>
    </subcellularLocation>
</comment>
<dbReference type="GO" id="GO:0016874">
    <property type="term" value="F:ligase activity"/>
    <property type="evidence" value="ECO:0007669"/>
    <property type="project" value="UniProtKB-KW"/>
</dbReference>
<evidence type="ECO:0000313" key="7">
    <source>
        <dbReference type="EMBL" id="MBU2691596.1"/>
    </source>
</evidence>
<name>A0A948RW55_UNCEI</name>
<feature type="transmembrane region" description="Helical" evidence="5">
    <location>
        <begin position="85"/>
        <end position="103"/>
    </location>
</feature>
<dbReference type="PANTHER" id="PTHR37422">
    <property type="entry name" value="TEICHURONIC ACID BIOSYNTHESIS PROTEIN TUAE"/>
    <property type="match status" value="1"/>
</dbReference>
<feature type="transmembrane region" description="Helical" evidence="5">
    <location>
        <begin position="50"/>
        <end position="70"/>
    </location>
</feature>
<evidence type="ECO:0000256" key="5">
    <source>
        <dbReference type="SAM" id="Phobius"/>
    </source>
</evidence>
<evidence type="ECO:0000256" key="4">
    <source>
        <dbReference type="ARBA" id="ARBA00023136"/>
    </source>
</evidence>
<feature type="transmembrane region" description="Helical" evidence="5">
    <location>
        <begin position="143"/>
        <end position="160"/>
    </location>
</feature>
<feature type="transmembrane region" description="Helical" evidence="5">
    <location>
        <begin position="297"/>
        <end position="318"/>
    </location>
</feature>
<accession>A0A948RW55</accession>
<dbReference type="InterPro" id="IPR051533">
    <property type="entry name" value="WaaL-like"/>
</dbReference>
<evidence type="ECO:0000259" key="6">
    <source>
        <dbReference type="Pfam" id="PF04932"/>
    </source>
</evidence>
<keyword evidence="7" id="KW-0436">Ligase</keyword>
<feature type="transmembrane region" description="Helical" evidence="5">
    <location>
        <begin position="110"/>
        <end position="131"/>
    </location>
</feature>
<feature type="transmembrane region" description="Helical" evidence="5">
    <location>
        <begin position="190"/>
        <end position="208"/>
    </location>
</feature>
<keyword evidence="4 5" id="KW-0472">Membrane</keyword>
<sequence>MLCIPLIVTDSTFYPFVFGKAIAFQVLIGLLFVLWLILLARGEVKLRWTLLNVSLLIFFIMMGLATILSVDRIRSFWSTQERMTGFFNMVHYGLFFLMLSTLFSKDLFLWLFRFSLLVSLVMGILALGNFAGRLSGTLGNPGFLAIYMMMHVLFSIFLIIKDRRVLWRICYGMVLVSDLFILIFTKTRAVYMGLVIGAIILLGGLFLKAQLRNRIAGLILLFVFVFGMIGLLWFDEYRSLKPSEARIISWSISWNAFKEKPLLGWGPENYVIPYAKYFPADRLPPESSWFDKAHNIFWEYAVTMGMLGLLAYLTVFIIAGKRALFSAAIIAGYLVAHCFWIETSSCLIPLYLVFAWTDVDKIRD</sequence>
<comment type="caution">
    <text evidence="7">The sequence shown here is derived from an EMBL/GenBank/DDBJ whole genome shotgun (WGS) entry which is preliminary data.</text>
</comment>
<evidence type="ECO:0000256" key="1">
    <source>
        <dbReference type="ARBA" id="ARBA00004141"/>
    </source>
</evidence>
<feature type="transmembrane region" description="Helical" evidence="5">
    <location>
        <begin position="12"/>
        <end position="38"/>
    </location>
</feature>
<feature type="domain" description="O-antigen ligase-related" evidence="6">
    <location>
        <begin position="175"/>
        <end position="313"/>
    </location>
</feature>
<feature type="transmembrane region" description="Helical" evidence="5">
    <location>
        <begin position="165"/>
        <end position="184"/>
    </location>
</feature>
<dbReference type="AlphaFoldDB" id="A0A948RW55"/>
<dbReference type="Proteomes" id="UP000777784">
    <property type="component" value="Unassembled WGS sequence"/>
</dbReference>
<dbReference type="PANTHER" id="PTHR37422:SF13">
    <property type="entry name" value="LIPOPOLYSACCHARIDE BIOSYNTHESIS PROTEIN PA4999-RELATED"/>
    <property type="match status" value="1"/>
</dbReference>
<reference evidence="7" key="1">
    <citation type="submission" date="2021-05" db="EMBL/GenBank/DDBJ databases">
        <title>Energy efficiency and biological interactions define the core microbiome of deep oligotrophic groundwater.</title>
        <authorList>
            <person name="Mehrshad M."/>
            <person name="Lopez-Fernandez M."/>
            <person name="Bell E."/>
            <person name="Bernier-Latmani R."/>
            <person name="Bertilsson S."/>
            <person name="Dopson M."/>
        </authorList>
    </citation>
    <scope>NUCLEOTIDE SEQUENCE</scope>
    <source>
        <strain evidence="7">Modern_marine.mb.64</strain>
    </source>
</reference>
<feature type="transmembrane region" description="Helical" evidence="5">
    <location>
        <begin position="215"/>
        <end position="234"/>
    </location>
</feature>
<dbReference type="Pfam" id="PF04932">
    <property type="entry name" value="Wzy_C"/>
    <property type="match status" value="1"/>
</dbReference>
<evidence type="ECO:0000256" key="3">
    <source>
        <dbReference type="ARBA" id="ARBA00022989"/>
    </source>
</evidence>
<keyword evidence="2 5" id="KW-0812">Transmembrane</keyword>
<protein>
    <submittedName>
        <fullName evidence="7">O-antigen ligase family protein</fullName>
    </submittedName>
</protein>
<dbReference type="EMBL" id="JAHJDP010000066">
    <property type="protein sequence ID" value="MBU2691596.1"/>
    <property type="molecule type" value="Genomic_DNA"/>
</dbReference>
<evidence type="ECO:0000256" key="2">
    <source>
        <dbReference type="ARBA" id="ARBA00022692"/>
    </source>
</evidence>
<organism evidence="7 8">
    <name type="scientific">Eiseniibacteriota bacterium</name>
    <dbReference type="NCBI Taxonomy" id="2212470"/>
    <lineage>
        <taxon>Bacteria</taxon>
        <taxon>Candidatus Eiseniibacteriota</taxon>
    </lineage>
</organism>
<proteinExistence type="predicted"/>
<gene>
    <name evidence="7" type="ORF">KJ970_11770</name>
</gene>
<keyword evidence="3 5" id="KW-1133">Transmembrane helix</keyword>
<dbReference type="InterPro" id="IPR007016">
    <property type="entry name" value="O-antigen_ligase-rel_domated"/>
</dbReference>
<evidence type="ECO:0000313" key="8">
    <source>
        <dbReference type="Proteomes" id="UP000777784"/>
    </source>
</evidence>
<dbReference type="GO" id="GO:0016020">
    <property type="term" value="C:membrane"/>
    <property type="evidence" value="ECO:0007669"/>
    <property type="project" value="UniProtKB-SubCell"/>
</dbReference>